<dbReference type="InterPro" id="IPR007829">
    <property type="entry name" value="TM2"/>
</dbReference>
<keyword evidence="5 8" id="KW-1133">Transmembrane helix</keyword>
<evidence type="ECO:0000256" key="7">
    <source>
        <dbReference type="ARBA" id="ARBA00023180"/>
    </source>
</evidence>
<keyword evidence="12" id="KW-1185">Reference proteome</keyword>
<dbReference type="Pfam" id="PF05154">
    <property type="entry name" value="TM2"/>
    <property type="match status" value="1"/>
</dbReference>
<feature type="transmembrane region" description="Helical" evidence="8">
    <location>
        <begin position="118"/>
        <end position="137"/>
    </location>
</feature>
<keyword evidence="6 8" id="KW-0472">Membrane</keyword>
<evidence type="ECO:0000256" key="1">
    <source>
        <dbReference type="ARBA" id="ARBA00004141"/>
    </source>
</evidence>
<evidence type="ECO:0000256" key="6">
    <source>
        <dbReference type="ARBA" id="ARBA00023136"/>
    </source>
</evidence>
<keyword evidence="7" id="KW-0325">Glycoprotein</keyword>
<dbReference type="OrthoDB" id="408511at2759"/>
<dbReference type="PANTHER" id="PTHR21016">
    <property type="entry name" value="BETA-AMYLOID BINDING PROTEIN-RELATED"/>
    <property type="match status" value="1"/>
</dbReference>
<evidence type="ECO:0000256" key="8">
    <source>
        <dbReference type="SAM" id="Phobius"/>
    </source>
</evidence>
<dbReference type="GO" id="GO:0016020">
    <property type="term" value="C:membrane"/>
    <property type="evidence" value="ECO:0007669"/>
    <property type="project" value="UniProtKB-SubCell"/>
</dbReference>
<evidence type="ECO:0000259" key="10">
    <source>
        <dbReference type="Pfam" id="PF05154"/>
    </source>
</evidence>
<feature type="signal peptide" evidence="9">
    <location>
        <begin position="1"/>
        <end position="17"/>
    </location>
</feature>
<dbReference type="EMBL" id="REGN01008519">
    <property type="protein sequence ID" value="RNA03393.1"/>
    <property type="molecule type" value="Genomic_DNA"/>
</dbReference>
<gene>
    <name evidence="11" type="ORF">BpHYR1_028826</name>
</gene>
<evidence type="ECO:0000256" key="2">
    <source>
        <dbReference type="ARBA" id="ARBA00008284"/>
    </source>
</evidence>
<proteinExistence type="inferred from homology"/>
<evidence type="ECO:0000256" key="5">
    <source>
        <dbReference type="ARBA" id="ARBA00022989"/>
    </source>
</evidence>
<comment type="similarity">
    <text evidence="2">Belongs to the TM2 family.</text>
</comment>
<dbReference type="AlphaFoldDB" id="A0A3M7PWJ0"/>
<dbReference type="InterPro" id="IPR050932">
    <property type="entry name" value="TM2D1-3-like"/>
</dbReference>
<comment type="subcellular location">
    <subcellularLocation>
        <location evidence="1">Membrane</location>
        <topology evidence="1">Multi-pass membrane protein</topology>
    </subcellularLocation>
</comment>
<protein>
    <submittedName>
        <fullName evidence="11">TM2 domain</fullName>
    </submittedName>
</protein>
<dbReference type="Proteomes" id="UP000276133">
    <property type="component" value="Unassembled WGS sequence"/>
</dbReference>
<dbReference type="STRING" id="10195.A0A3M7PWJ0"/>
<dbReference type="PANTHER" id="PTHR21016:SF4">
    <property type="entry name" value="TM2 DOMAIN-CONTAINING PROTEIN 2"/>
    <property type="match status" value="1"/>
</dbReference>
<feature type="domain" description="TM2" evidence="10">
    <location>
        <begin position="116"/>
        <end position="164"/>
    </location>
</feature>
<evidence type="ECO:0000313" key="12">
    <source>
        <dbReference type="Proteomes" id="UP000276133"/>
    </source>
</evidence>
<sequence length="183" mass="21177">MNFKLCIFYFLIVQISATFKKIQPIFVQNSACYDEKCYSNFTYLDNSPLVECIYLPEQFYECESLFSSNVSQNCKFGVTKSTEMQTTFVPCRIFDFIECRGNRTFLKETPCIKYTDKYFVTYLLYSIFLGIFAVDRCCLGQTGIGIGKLITLGGFGIWYIVDIILLVLGIVKPNDESNWIPFY</sequence>
<accession>A0A3M7PWJ0</accession>
<feature type="transmembrane region" description="Helical" evidence="8">
    <location>
        <begin position="149"/>
        <end position="171"/>
    </location>
</feature>
<evidence type="ECO:0000256" key="4">
    <source>
        <dbReference type="ARBA" id="ARBA00022729"/>
    </source>
</evidence>
<organism evidence="11 12">
    <name type="scientific">Brachionus plicatilis</name>
    <name type="common">Marine rotifer</name>
    <name type="synonym">Brachionus muelleri</name>
    <dbReference type="NCBI Taxonomy" id="10195"/>
    <lineage>
        <taxon>Eukaryota</taxon>
        <taxon>Metazoa</taxon>
        <taxon>Spiralia</taxon>
        <taxon>Gnathifera</taxon>
        <taxon>Rotifera</taxon>
        <taxon>Eurotatoria</taxon>
        <taxon>Monogononta</taxon>
        <taxon>Pseudotrocha</taxon>
        <taxon>Ploima</taxon>
        <taxon>Brachionidae</taxon>
        <taxon>Brachionus</taxon>
    </lineage>
</organism>
<name>A0A3M7PWJ0_BRAPC</name>
<reference evidence="11 12" key="1">
    <citation type="journal article" date="2018" name="Sci. Rep.">
        <title>Genomic signatures of local adaptation to the degree of environmental predictability in rotifers.</title>
        <authorList>
            <person name="Franch-Gras L."/>
            <person name="Hahn C."/>
            <person name="Garcia-Roger E.M."/>
            <person name="Carmona M.J."/>
            <person name="Serra M."/>
            <person name="Gomez A."/>
        </authorList>
    </citation>
    <scope>NUCLEOTIDE SEQUENCE [LARGE SCALE GENOMIC DNA]</scope>
    <source>
        <strain evidence="11">HYR1</strain>
    </source>
</reference>
<evidence type="ECO:0000256" key="9">
    <source>
        <dbReference type="SAM" id="SignalP"/>
    </source>
</evidence>
<comment type="caution">
    <text evidence="11">The sequence shown here is derived from an EMBL/GenBank/DDBJ whole genome shotgun (WGS) entry which is preliminary data.</text>
</comment>
<keyword evidence="3 8" id="KW-0812">Transmembrane</keyword>
<keyword evidence="4 9" id="KW-0732">Signal</keyword>
<evidence type="ECO:0000256" key="3">
    <source>
        <dbReference type="ARBA" id="ARBA00022692"/>
    </source>
</evidence>
<feature type="chain" id="PRO_5018104238" evidence="9">
    <location>
        <begin position="18"/>
        <end position="183"/>
    </location>
</feature>
<evidence type="ECO:0000313" key="11">
    <source>
        <dbReference type="EMBL" id="RNA03393.1"/>
    </source>
</evidence>